<protein>
    <recommendedName>
        <fullName evidence="11">HMG box domain-containing protein</fullName>
    </recommendedName>
</protein>
<evidence type="ECO:0000313" key="12">
    <source>
        <dbReference type="EMBL" id="CAB1445777.1"/>
    </source>
</evidence>
<gene>
    <name evidence="12" type="ORF">PLEPLA_LOCUS33514</name>
</gene>
<keyword evidence="6" id="KW-0010">Activator</keyword>
<evidence type="ECO:0000256" key="9">
    <source>
        <dbReference type="PROSITE-ProRule" id="PRU00267"/>
    </source>
</evidence>
<evidence type="ECO:0000256" key="1">
    <source>
        <dbReference type="ARBA" id="ARBA00004123"/>
    </source>
</evidence>
<feature type="DNA-binding region" description="HMG box" evidence="9">
    <location>
        <begin position="148"/>
        <end position="216"/>
    </location>
</feature>
<comment type="caution">
    <text evidence="12">The sequence shown here is derived from an EMBL/GenBank/DDBJ whole genome shotgun (WGS) entry which is preliminary data.</text>
</comment>
<feature type="domain" description="HMG box" evidence="11">
    <location>
        <begin position="148"/>
        <end position="216"/>
    </location>
</feature>
<evidence type="ECO:0000256" key="8">
    <source>
        <dbReference type="ARBA" id="ARBA00023242"/>
    </source>
</evidence>
<dbReference type="InterPro" id="IPR036910">
    <property type="entry name" value="HMG_box_dom_sf"/>
</dbReference>
<evidence type="ECO:0000256" key="6">
    <source>
        <dbReference type="ARBA" id="ARBA00023159"/>
    </source>
</evidence>
<keyword evidence="5 9" id="KW-0238">DNA-binding</keyword>
<keyword evidence="4" id="KW-0805">Transcription regulation</keyword>
<dbReference type="GO" id="GO:0000785">
    <property type="term" value="C:chromatin"/>
    <property type="evidence" value="ECO:0007669"/>
    <property type="project" value="TreeGrafter"/>
</dbReference>
<dbReference type="EMBL" id="CADEAL010003779">
    <property type="protein sequence ID" value="CAB1445777.1"/>
    <property type="molecule type" value="Genomic_DNA"/>
</dbReference>
<feature type="compositionally biased region" description="Basic and acidic residues" evidence="10">
    <location>
        <begin position="131"/>
        <end position="147"/>
    </location>
</feature>
<evidence type="ECO:0000313" key="13">
    <source>
        <dbReference type="Proteomes" id="UP001153269"/>
    </source>
</evidence>
<keyword evidence="3" id="KW-0879">Wnt signaling pathway</keyword>
<dbReference type="PANTHER" id="PTHR10373">
    <property type="entry name" value="TRANSCRIPTION FACTOR 7 FAMILY MEMBER"/>
    <property type="match status" value="1"/>
</dbReference>
<evidence type="ECO:0000259" key="11">
    <source>
        <dbReference type="PROSITE" id="PS50118"/>
    </source>
</evidence>
<dbReference type="PROSITE" id="PS50118">
    <property type="entry name" value="HMG_BOX_2"/>
    <property type="match status" value="1"/>
</dbReference>
<evidence type="ECO:0000256" key="4">
    <source>
        <dbReference type="ARBA" id="ARBA00023015"/>
    </source>
</evidence>
<proteinExistence type="inferred from homology"/>
<organism evidence="12 13">
    <name type="scientific">Pleuronectes platessa</name>
    <name type="common">European plaice</name>
    <dbReference type="NCBI Taxonomy" id="8262"/>
    <lineage>
        <taxon>Eukaryota</taxon>
        <taxon>Metazoa</taxon>
        <taxon>Chordata</taxon>
        <taxon>Craniata</taxon>
        <taxon>Vertebrata</taxon>
        <taxon>Euteleostomi</taxon>
        <taxon>Actinopterygii</taxon>
        <taxon>Neopterygii</taxon>
        <taxon>Teleostei</taxon>
        <taxon>Neoteleostei</taxon>
        <taxon>Acanthomorphata</taxon>
        <taxon>Carangaria</taxon>
        <taxon>Pleuronectiformes</taxon>
        <taxon>Pleuronectoidei</taxon>
        <taxon>Pleuronectidae</taxon>
        <taxon>Pleuronectes</taxon>
    </lineage>
</organism>
<evidence type="ECO:0000256" key="10">
    <source>
        <dbReference type="SAM" id="MobiDB-lite"/>
    </source>
</evidence>
<evidence type="ECO:0000256" key="5">
    <source>
        <dbReference type="ARBA" id="ARBA00023125"/>
    </source>
</evidence>
<dbReference type="GO" id="GO:0060070">
    <property type="term" value="P:canonical Wnt signaling pathway"/>
    <property type="evidence" value="ECO:0007669"/>
    <property type="project" value="TreeGrafter"/>
</dbReference>
<dbReference type="Proteomes" id="UP001153269">
    <property type="component" value="Unassembled WGS sequence"/>
</dbReference>
<dbReference type="Gene3D" id="1.10.30.10">
    <property type="entry name" value="High mobility group box domain"/>
    <property type="match status" value="1"/>
</dbReference>
<comment type="subcellular location">
    <subcellularLocation>
        <location evidence="1">Nucleus</location>
    </subcellularLocation>
</comment>
<keyword evidence="7" id="KW-0804">Transcription</keyword>
<comment type="similarity">
    <text evidence="2">Belongs to the TCF/LEF family.</text>
</comment>
<dbReference type="GO" id="GO:0000981">
    <property type="term" value="F:DNA-binding transcription factor activity, RNA polymerase II-specific"/>
    <property type="evidence" value="ECO:0007669"/>
    <property type="project" value="TreeGrafter"/>
</dbReference>
<dbReference type="SMART" id="SM00398">
    <property type="entry name" value="HMG"/>
    <property type="match status" value="1"/>
</dbReference>
<dbReference type="GO" id="GO:0000978">
    <property type="term" value="F:RNA polymerase II cis-regulatory region sequence-specific DNA binding"/>
    <property type="evidence" value="ECO:0007669"/>
    <property type="project" value="TreeGrafter"/>
</dbReference>
<name>A0A9N7VAQ3_PLEPL</name>
<evidence type="ECO:0000256" key="2">
    <source>
        <dbReference type="ARBA" id="ARBA00006569"/>
    </source>
</evidence>
<feature type="region of interest" description="Disordered" evidence="10">
    <location>
        <begin position="119"/>
        <end position="151"/>
    </location>
</feature>
<dbReference type="GO" id="GO:1990907">
    <property type="term" value="C:beta-catenin-TCF complex"/>
    <property type="evidence" value="ECO:0007669"/>
    <property type="project" value="TreeGrafter"/>
</dbReference>
<sequence>MLDEMQNREMLEVAWGVSQDQLDYPNNYTPPHDVPAREWSPMRNWTEFGADTPPLASARSLEQHPTEPHVELAAPINHQQQSVLQSDPEFRQAEPYNQTQFNNVPTAMHTSGGKMIYGAPGDRVPPVNVHNSEKRKHESQQDDERPNIPKPPNAFMLFMNEQRPYVLATRNSIDSATVSMIIGKKWRALSENKRDKYYKEAKRLKQLHIQLYPDWSEKENYEASSSLHDESIGHF</sequence>
<dbReference type="SUPFAM" id="SSF47095">
    <property type="entry name" value="HMG-box"/>
    <property type="match status" value="1"/>
</dbReference>
<evidence type="ECO:0000256" key="7">
    <source>
        <dbReference type="ARBA" id="ARBA00023163"/>
    </source>
</evidence>
<keyword evidence="13" id="KW-1185">Reference proteome</keyword>
<reference evidence="12" key="1">
    <citation type="submission" date="2020-03" db="EMBL/GenBank/DDBJ databases">
        <authorList>
            <person name="Weist P."/>
        </authorList>
    </citation>
    <scope>NUCLEOTIDE SEQUENCE</scope>
</reference>
<evidence type="ECO:0000256" key="3">
    <source>
        <dbReference type="ARBA" id="ARBA00022687"/>
    </source>
</evidence>
<dbReference type="Pfam" id="PF00505">
    <property type="entry name" value="HMG_box"/>
    <property type="match status" value="1"/>
</dbReference>
<dbReference type="InterPro" id="IPR024940">
    <property type="entry name" value="TCF/LEF"/>
</dbReference>
<accession>A0A9N7VAQ3</accession>
<keyword evidence="8 9" id="KW-0539">Nucleus</keyword>
<dbReference type="PANTHER" id="PTHR10373:SF38">
    <property type="entry name" value="PROTEIN PANGOLIN, ISOFORM J"/>
    <property type="match status" value="1"/>
</dbReference>
<dbReference type="InterPro" id="IPR009071">
    <property type="entry name" value="HMG_box_dom"/>
</dbReference>
<dbReference type="AlphaFoldDB" id="A0A9N7VAQ3"/>